<sequence>MKKNFSFNLAPLVHMSKAESAIITKDKSTPEPSLSHAPTLSHHRHHSSKDSITMLNSPFINRRPLSPKTEQELRSACALILQNFKPSDHDIPDELKSRLDIRGTRRKDHGTGPVRVHRPTGAPAEPRSTHDVGKHTSHHHHHVRKDGPVLPPTENLGRRRTEHPEGARVAASKYSSNMIPSATAIRDAMDADDDESLNSPITSSTESHLNHGSTAPTSAAYTSGRNSKRTSHQLESAAAVADAQAAEWMRQELDKRRKQLASQSQPQLENPSLARAPSRTRSIRSDIKEYIFPGSTTLSRSTSKQMGRKESHESLRSQSSSSKEPRRSGSSQGWRSWGLQRKFSSRSNSRPGTSKGRLEGQTLDKKSELNLNRELPPLPSLDTWKQPESPTQRLHRQSQGPGAHIATLMRPQDQQQQDYAAAVRRHHRRSGSDTMALRYASSGYHQAAPQIARTASLRKPRVVSTLKRTTTGPATSTAMDFDHLMSIMDDTSKNFNDQLVLHDHTHHQNSSHIALQSPTTSTKMSSDQGRLDLPPNFSRKISGEIPSSQRDESVYPNLVQLGPQTPKSSQKSKLKKVFSTWMLKKEKKDNWMDQLEKNGVKEGLMIPQDEAALPPVVRY</sequence>
<accession>A0A6G1KPM8</accession>
<feature type="region of interest" description="Disordered" evidence="1">
    <location>
        <begin position="192"/>
        <end position="238"/>
    </location>
</feature>
<evidence type="ECO:0000256" key="1">
    <source>
        <dbReference type="SAM" id="MobiDB-lite"/>
    </source>
</evidence>
<feature type="compositionally biased region" description="Polar residues" evidence="1">
    <location>
        <begin position="197"/>
        <end position="225"/>
    </location>
</feature>
<protein>
    <submittedName>
        <fullName evidence="2">Uncharacterized protein</fullName>
    </submittedName>
</protein>
<dbReference type="AlphaFoldDB" id="A0A6G1KPM8"/>
<organism evidence="2 3">
    <name type="scientific">Pleomassaria siparia CBS 279.74</name>
    <dbReference type="NCBI Taxonomy" id="1314801"/>
    <lineage>
        <taxon>Eukaryota</taxon>
        <taxon>Fungi</taxon>
        <taxon>Dikarya</taxon>
        <taxon>Ascomycota</taxon>
        <taxon>Pezizomycotina</taxon>
        <taxon>Dothideomycetes</taxon>
        <taxon>Pleosporomycetidae</taxon>
        <taxon>Pleosporales</taxon>
        <taxon>Pleomassariaceae</taxon>
        <taxon>Pleomassaria</taxon>
    </lineage>
</organism>
<feature type="compositionally biased region" description="Basic residues" evidence="1">
    <location>
        <begin position="135"/>
        <end position="144"/>
    </location>
</feature>
<feature type="region of interest" description="Disordered" evidence="1">
    <location>
        <begin position="100"/>
        <end position="175"/>
    </location>
</feature>
<reference evidence="2" key="1">
    <citation type="journal article" date="2020" name="Stud. Mycol.">
        <title>101 Dothideomycetes genomes: a test case for predicting lifestyles and emergence of pathogens.</title>
        <authorList>
            <person name="Haridas S."/>
            <person name="Albert R."/>
            <person name="Binder M."/>
            <person name="Bloem J."/>
            <person name="Labutti K."/>
            <person name="Salamov A."/>
            <person name="Andreopoulos B."/>
            <person name="Baker S."/>
            <person name="Barry K."/>
            <person name="Bills G."/>
            <person name="Bluhm B."/>
            <person name="Cannon C."/>
            <person name="Castanera R."/>
            <person name="Culley D."/>
            <person name="Daum C."/>
            <person name="Ezra D."/>
            <person name="Gonzalez J."/>
            <person name="Henrissat B."/>
            <person name="Kuo A."/>
            <person name="Liang C."/>
            <person name="Lipzen A."/>
            <person name="Lutzoni F."/>
            <person name="Magnuson J."/>
            <person name="Mondo S."/>
            <person name="Nolan M."/>
            <person name="Ohm R."/>
            <person name="Pangilinan J."/>
            <person name="Park H.-J."/>
            <person name="Ramirez L."/>
            <person name="Alfaro M."/>
            <person name="Sun H."/>
            <person name="Tritt A."/>
            <person name="Yoshinaga Y."/>
            <person name="Zwiers L.-H."/>
            <person name="Turgeon B."/>
            <person name="Goodwin S."/>
            <person name="Spatafora J."/>
            <person name="Crous P."/>
            <person name="Grigoriev I."/>
        </authorList>
    </citation>
    <scope>NUCLEOTIDE SEQUENCE</scope>
    <source>
        <strain evidence="2">CBS 279.74</strain>
    </source>
</reference>
<feature type="compositionally biased region" description="Polar residues" evidence="1">
    <location>
        <begin position="294"/>
        <end position="305"/>
    </location>
</feature>
<feature type="region of interest" description="Disordered" evidence="1">
    <location>
        <begin position="508"/>
        <end position="535"/>
    </location>
</feature>
<feature type="region of interest" description="Disordered" evidence="1">
    <location>
        <begin position="253"/>
        <end position="402"/>
    </location>
</feature>
<feature type="compositionally biased region" description="Polar residues" evidence="1">
    <location>
        <begin position="260"/>
        <end position="270"/>
    </location>
</feature>
<proteinExistence type="predicted"/>
<feature type="compositionally biased region" description="Basic and acidic residues" evidence="1">
    <location>
        <begin position="356"/>
        <end position="368"/>
    </location>
</feature>
<feature type="region of interest" description="Disordered" evidence="1">
    <location>
        <begin position="25"/>
        <end position="51"/>
    </location>
</feature>
<feature type="compositionally biased region" description="Low complexity" evidence="1">
    <location>
        <begin position="316"/>
        <end position="338"/>
    </location>
</feature>
<dbReference type="Proteomes" id="UP000799428">
    <property type="component" value="Unassembled WGS sequence"/>
</dbReference>
<keyword evidence="3" id="KW-1185">Reference proteome</keyword>
<feature type="compositionally biased region" description="Basic and acidic residues" evidence="1">
    <location>
        <begin position="156"/>
        <end position="166"/>
    </location>
</feature>
<evidence type="ECO:0000313" key="3">
    <source>
        <dbReference type="Proteomes" id="UP000799428"/>
    </source>
</evidence>
<dbReference type="EMBL" id="MU005764">
    <property type="protein sequence ID" value="KAF2714799.1"/>
    <property type="molecule type" value="Genomic_DNA"/>
</dbReference>
<dbReference type="OrthoDB" id="5430532at2759"/>
<feature type="compositionally biased region" description="Polar residues" evidence="1">
    <location>
        <begin position="386"/>
        <end position="400"/>
    </location>
</feature>
<evidence type="ECO:0000313" key="2">
    <source>
        <dbReference type="EMBL" id="KAF2714799.1"/>
    </source>
</evidence>
<gene>
    <name evidence="2" type="ORF">K504DRAFT_486615</name>
</gene>
<feature type="compositionally biased region" description="Polar residues" evidence="1">
    <location>
        <begin position="510"/>
        <end position="528"/>
    </location>
</feature>
<name>A0A6G1KPM8_9PLEO</name>